<dbReference type="EMBL" id="LAZR01034903">
    <property type="protein sequence ID" value="KKL28973.1"/>
    <property type="molecule type" value="Genomic_DNA"/>
</dbReference>
<dbReference type="AlphaFoldDB" id="A0A0F9EYT6"/>
<protein>
    <submittedName>
        <fullName evidence="1">Uncharacterized protein</fullName>
    </submittedName>
</protein>
<evidence type="ECO:0000313" key="1">
    <source>
        <dbReference type="EMBL" id="KKL28973.1"/>
    </source>
</evidence>
<accession>A0A0F9EYT6</accession>
<gene>
    <name evidence="1" type="ORF">LCGC14_2369740</name>
</gene>
<name>A0A0F9EYT6_9ZZZZ</name>
<sequence length="92" mass="10630">MDFEKIGGSNTKWDADTIEERRKVITELVNRPIQFDVILSYSHYGKEITCELCGNKERGGYWCKPCIHRSWCCICCILLGTPNYSTGMYVLK</sequence>
<proteinExistence type="predicted"/>
<organism evidence="1">
    <name type="scientific">marine sediment metagenome</name>
    <dbReference type="NCBI Taxonomy" id="412755"/>
    <lineage>
        <taxon>unclassified sequences</taxon>
        <taxon>metagenomes</taxon>
        <taxon>ecological metagenomes</taxon>
    </lineage>
</organism>
<comment type="caution">
    <text evidence="1">The sequence shown here is derived from an EMBL/GenBank/DDBJ whole genome shotgun (WGS) entry which is preliminary data.</text>
</comment>
<reference evidence="1" key="1">
    <citation type="journal article" date="2015" name="Nature">
        <title>Complex archaea that bridge the gap between prokaryotes and eukaryotes.</title>
        <authorList>
            <person name="Spang A."/>
            <person name="Saw J.H."/>
            <person name="Jorgensen S.L."/>
            <person name="Zaremba-Niedzwiedzka K."/>
            <person name="Martijn J."/>
            <person name="Lind A.E."/>
            <person name="van Eijk R."/>
            <person name="Schleper C."/>
            <person name="Guy L."/>
            <person name="Ettema T.J."/>
        </authorList>
    </citation>
    <scope>NUCLEOTIDE SEQUENCE</scope>
</reference>